<evidence type="ECO:0008006" key="5">
    <source>
        <dbReference type="Google" id="ProtNLM"/>
    </source>
</evidence>
<dbReference type="SUPFAM" id="SSF53271">
    <property type="entry name" value="PRTase-like"/>
    <property type="match status" value="1"/>
</dbReference>
<accession>A0A1G1YSQ5</accession>
<dbReference type="EMBL" id="MHIQ01000002">
    <property type="protein sequence ID" value="OGY55383.1"/>
    <property type="molecule type" value="Genomic_DNA"/>
</dbReference>
<evidence type="ECO:0000256" key="2">
    <source>
        <dbReference type="ARBA" id="ARBA00022962"/>
    </source>
</evidence>
<sequence length="202" mass="22263">MAPIDCIVPMVASGLSAGIGVAQVLDIELRLAINRNPFVGRNFLEGRQTASQHISLKHSIDPFMVEGKRVAVVDDSLIRGRTARTTVAELRRFGAIEVHWIVATPPFRARCFYGLDTPFSQELLAHRDDETRDETALAADVAKAIGADSVFYLPFEDYYKSFSRSASCCFSCFSGEYPADNAPDEDDLIGQRCDISPLPLEC</sequence>
<reference evidence="3 4" key="1">
    <citation type="journal article" date="2016" name="Nat. Commun.">
        <title>Thousands of microbial genomes shed light on interconnected biogeochemical processes in an aquifer system.</title>
        <authorList>
            <person name="Anantharaman K."/>
            <person name="Brown C.T."/>
            <person name="Hug L.A."/>
            <person name="Sharon I."/>
            <person name="Castelle C.J."/>
            <person name="Probst A.J."/>
            <person name="Thomas B.C."/>
            <person name="Singh A."/>
            <person name="Wilkins M.J."/>
            <person name="Karaoz U."/>
            <person name="Brodie E.L."/>
            <person name="Williams K.H."/>
            <person name="Hubbard S.S."/>
            <person name="Banfield J.F."/>
        </authorList>
    </citation>
    <scope>NUCLEOTIDE SEQUENCE [LARGE SCALE GENOMIC DNA]</scope>
</reference>
<dbReference type="InterPro" id="IPR000836">
    <property type="entry name" value="PRTase_dom"/>
</dbReference>
<protein>
    <recommendedName>
        <fullName evidence="5">Phosphoribosyltransferase domain-containing protein</fullName>
    </recommendedName>
</protein>
<dbReference type="GO" id="GO:0016740">
    <property type="term" value="F:transferase activity"/>
    <property type="evidence" value="ECO:0007669"/>
    <property type="project" value="UniProtKB-KW"/>
</dbReference>
<dbReference type="InterPro" id="IPR029055">
    <property type="entry name" value="Ntn_hydrolases_N"/>
</dbReference>
<gene>
    <name evidence="3" type="ORF">A2951_00905</name>
</gene>
<dbReference type="Gene3D" id="3.40.50.2020">
    <property type="match status" value="1"/>
</dbReference>
<dbReference type="Proteomes" id="UP000178944">
    <property type="component" value="Unassembled WGS sequence"/>
</dbReference>
<evidence type="ECO:0000313" key="4">
    <source>
        <dbReference type="Proteomes" id="UP000178944"/>
    </source>
</evidence>
<keyword evidence="2" id="KW-0315">Glutamine amidotransferase</keyword>
<keyword evidence="1" id="KW-0808">Transferase</keyword>
<dbReference type="PANTHER" id="PTHR11907">
    <property type="entry name" value="AMIDOPHOSPHORIBOSYLTRANSFERASE"/>
    <property type="match status" value="1"/>
</dbReference>
<dbReference type="Gene3D" id="3.60.20.10">
    <property type="entry name" value="Glutamine Phosphoribosylpyrophosphate, subunit 1, domain 1"/>
    <property type="match status" value="1"/>
</dbReference>
<dbReference type="InterPro" id="IPR029057">
    <property type="entry name" value="PRTase-like"/>
</dbReference>
<name>A0A1G1YSQ5_9BACT</name>
<evidence type="ECO:0000256" key="1">
    <source>
        <dbReference type="ARBA" id="ARBA00022679"/>
    </source>
</evidence>
<dbReference type="AlphaFoldDB" id="A0A1G1YSQ5"/>
<comment type="caution">
    <text evidence="3">The sequence shown here is derived from an EMBL/GenBank/DDBJ whole genome shotgun (WGS) entry which is preliminary data.</text>
</comment>
<evidence type="ECO:0000313" key="3">
    <source>
        <dbReference type="EMBL" id="OGY55383.1"/>
    </source>
</evidence>
<dbReference type="CDD" id="cd06223">
    <property type="entry name" value="PRTases_typeI"/>
    <property type="match status" value="1"/>
</dbReference>
<proteinExistence type="predicted"/>
<organism evidence="3 4">
    <name type="scientific">Candidatus Buchananbacteria bacterium RIFCSPLOWO2_01_FULL_56_15</name>
    <dbReference type="NCBI Taxonomy" id="1797547"/>
    <lineage>
        <taxon>Bacteria</taxon>
        <taxon>Candidatus Buchananiibacteriota</taxon>
    </lineage>
</organism>